<dbReference type="PROSITE" id="PS00012">
    <property type="entry name" value="PHOSPHOPANTETHEINE"/>
    <property type="match status" value="1"/>
</dbReference>
<dbReference type="RefSeq" id="WP_215217561.1">
    <property type="nucleotide sequence ID" value="NZ_CP075587.1"/>
</dbReference>
<gene>
    <name evidence="2" type="ORF">RHABOEDO_001378</name>
</gene>
<dbReference type="InterPro" id="IPR036736">
    <property type="entry name" value="ACP-like_sf"/>
</dbReference>
<keyword evidence="3" id="KW-1185">Reference proteome</keyword>
<dbReference type="InterPro" id="IPR050237">
    <property type="entry name" value="ATP-dep_AMP-bd_enzyme"/>
</dbReference>
<name>A0ABX8V1H3_9BACT</name>
<dbReference type="SUPFAM" id="SSF47336">
    <property type="entry name" value="ACP-like"/>
    <property type="match status" value="1"/>
</dbReference>
<dbReference type="Gene3D" id="3.40.50.12780">
    <property type="entry name" value="N-terminal domain of ligase-like"/>
    <property type="match status" value="1"/>
</dbReference>
<dbReference type="InterPro" id="IPR000873">
    <property type="entry name" value="AMP-dep_synth/lig_dom"/>
</dbReference>
<dbReference type="Pfam" id="PF00501">
    <property type="entry name" value="AMP-binding"/>
    <property type="match status" value="1"/>
</dbReference>
<dbReference type="PANTHER" id="PTHR43767:SF1">
    <property type="entry name" value="NONRIBOSOMAL PEPTIDE SYNTHASE PES1 (EUROFUNG)-RELATED"/>
    <property type="match status" value="1"/>
</dbReference>
<dbReference type="CDD" id="cd07989">
    <property type="entry name" value="LPLAT_AGPAT-like"/>
    <property type="match status" value="1"/>
</dbReference>
<dbReference type="EC" id="6.2.1.20" evidence="2"/>
<reference evidence="2 3" key="1">
    <citation type="journal article" date="2022" name="bioRxiv">
        <title>Ecology and evolution of chlamydial symbionts of arthropods.</title>
        <authorList>
            <person name="Halter T."/>
            <person name="Koestlbacher S."/>
            <person name="Collingro A."/>
            <person name="Sixt B.S."/>
            <person name="Toenshoff E.R."/>
            <person name="Hendrickx F."/>
            <person name="Kostanjsek R."/>
            <person name="Horn M."/>
        </authorList>
    </citation>
    <scope>NUCLEOTIDE SEQUENCE [LARGE SCALE GENOMIC DNA]</scope>
    <source>
        <strain evidence="2">W744xW776</strain>
    </source>
</reference>
<dbReference type="Gene3D" id="1.10.1200.10">
    <property type="entry name" value="ACP-like"/>
    <property type="match status" value="1"/>
</dbReference>
<accession>A0ABX8V1H3</accession>
<dbReference type="InterPro" id="IPR042099">
    <property type="entry name" value="ANL_N_sf"/>
</dbReference>
<keyword evidence="2" id="KW-0436">Ligase</keyword>
<sequence>MKQSRLTTWVLNGFCWIIRKLLCLRYRIEVCGRESIKNHSFKKPGGILFLPNHPAEIDPVIVESLLWPLFRPRPLVVEHFYYLKGFRWFMDLVKAIPLPTMDVLASKWRGKKVDQCMQEIVKGLKRKNHFMIYPSGRLKISGFEIIGGASFVHRLIQLCPDLNIVLVRTTGLWGSQFSRAITGISPNFGQILRRCAKLLCKSGFFFMPKRNVKVEFSLPSLDFPWDATRVDFNKYLEEWYNRYPKPGAEPLTLISYSRWKKKIPKITQQQVSIELIANQIVTSDVQKTIFAHLSRLSGRPKGKITREMNLSRDLGLDSLDIAGLCVFLEEQYAVIGVNPEKLQVVEDLLQSASGPEKEKNKSNILPPLPAAWVEKKKRPSIEIPEGKTVGQVLLRSLDRMSSFVACADHIAGVFSYSSFKRSALALSTYFRSLSGEYIGVLLPSSVAAYLVISAIWLSNKIPVMLNWTMGTRSLDHAVDLVKLQFVVTSHRFLDRLNEVDFGKLEENRMLFLEDIKQKIGIVTKLKAAMGSVLSSEFLVGYLGLDKIKKDQNAVILFTSGTEAFPKAVALSHENLLINQRDCIALNIIEFGSCLYAVLPPFHSMGFSLTGMMPILAGIKTCYAPDPTDSYGMAQDIAYWKSTTFCCSPSFIQGLFRVAKPKELDSLHLILSGAEKAPDELFTYVKRFLPKAQLIEGYGATECSPLVTSNLRGRSANGVGFPLKHTEICILDVNTKEPKPLGQEGEICISGLNVFKGYLDSSSNPFIVFQEKIWYTSGDLGYITPEGSLILSGRLKRVIKIGGEMIGLGGIEDKLIEVAHHKQWLTGEKEGAGLAISMREVAAEKPQLILFTTFSVSKEEINTILKEEGFGKIVKVSEVRKISQIPLTGTGKKNYRLLDELSKTNNDAFKDL</sequence>
<dbReference type="SUPFAM" id="SSF56801">
    <property type="entry name" value="Acetyl-CoA synthetase-like"/>
    <property type="match status" value="1"/>
</dbReference>
<dbReference type="GO" id="GO:0008922">
    <property type="term" value="F:long-chain fatty acid [acyl-carrier-protein] ligase activity"/>
    <property type="evidence" value="ECO:0007669"/>
    <property type="project" value="UniProtKB-EC"/>
</dbReference>
<dbReference type="InterPro" id="IPR002123">
    <property type="entry name" value="Plipid/glycerol_acylTrfase"/>
</dbReference>
<dbReference type="EMBL" id="CP075587">
    <property type="protein sequence ID" value="QYF49109.1"/>
    <property type="molecule type" value="Genomic_DNA"/>
</dbReference>
<evidence type="ECO:0000259" key="1">
    <source>
        <dbReference type="SMART" id="SM00563"/>
    </source>
</evidence>
<feature type="domain" description="Phospholipid/glycerol acyltransferase" evidence="1">
    <location>
        <begin position="47"/>
        <end position="172"/>
    </location>
</feature>
<proteinExistence type="predicted"/>
<organism evidence="2 3">
    <name type="scientific">Candidatus Rhabdochlamydia oedothoracis</name>
    <dbReference type="NCBI Taxonomy" id="2720720"/>
    <lineage>
        <taxon>Bacteria</taxon>
        <taxon>Pseudomonadati</taxon>
        <taxon>Chlamydiota</taxon>
        <taxon>Chlamydiia</taxon>
        <taxon>Parachlamydiales</taxon>
        <taxon>Candidatus Rhabdochlamydiaceae</taxon>
        <taxon>Candidatus Rhabdochlamydia</taxon>
    </lineage>
</organism>
<dbReference type="InterPro" id="IPR006162">
    <property type="entry name" value="Ppantetheine_attach_site"/>
</dbReference>
<dbReference type="SMART" id="SM00563">
    <property type="entry name" value="PlsC"/>
    <property type="match status" value="1"/>
</dbReference>
<dbReference type="Pfam" id="PF01553">
    <property type="entry name" value="Acyltransferase"/>
    <property type="match status" value="1"/>
</dbReference>
<dbReference type="Proteomes" id="UP000826014">
    <property type="component" value="Chromosome"/>
</dbReference>
<evidence type="ECO:0000313" key="3">
    <source>
        <dbReference type="Proteomes" id="UP000826014"/>
    </source>
</evidence>
<protein>
    <submittedName>
        <fullName evidence="2">Bifunctional protein Aas</fullName>
        <ecNumber evidence="2">6.2.1.20</ecNumber>
    </submittedName>
</protein>
<evidence type="ECO:0000313" key="2">
    <source>
        <dbReference type="EMBL" id="QYF49109.1"/>
    </source>
</evidence>
<dbReference type="PANTHER" id="PTHR43767">
    <property type="entry name" value="LONG-CHAIN-FATTY-ACID--COA LIGASE"/>
    <property type="match status" value="1"/>
</dbReference>
<dbReference type="SUPFAM" id="SSF69593">
    <property type="entry name" value="Glycerol-3-phosphate (1)-acyltransferase"/>
    <property type="match status" value="1"/>
</dbReference>